<proteinExistence type="predicted"/>
<gene>
    <name evidence="2" type="ORF">D0864_10761</name>
</gene>
<evidence type="ECO:0000313" key="2">
    <source>
        <dbReference type="EMBL" id="RMY70979.1"/>
    </source>
</evidence>
<protein>
    <submittedName>
        <fullName evidence="2">Uncharacterized protein</fullName>
    </submittedName>
</protein>
<feature type="region of interest" description="Disordered" evidence="1">
    <location>
        <begin position="236"/>
        <end position="331"/>
    </location>
</feature>
<sequence>MALPLPPGIAPAIPEGSIQDHDFTLLTEPELLASPMEDIHKDLALLHFRRLHRVLHAPNPASLPVNTSRAAAYEQLVRMTNVMRAYLARATAEGEMGEDVGESMIADIVDACLSLDCKGDGRREVGCASGTLDPPPARERGRERLTQESHTHIATLSPTSVHQLRSPPEAAQVAKASCLPAETIRDDLGSELDWASLLHRSRSEDDLLHRDRQTRNFQVLEARDRIRGRLLRPRVEEGNGISWPPAPSVETLLAAMPPPSSSSPPVSSPPPMELRHDEDRKGKTRATDPSALPPPLPAAAPSTSSVPYSSAPPNTAAATRRSRKRTDVSETLSTWKDYLVRNQRHLSDWFRNSVAEGRKRGVDVFVD</sequence>
<comment type="caution">
    <text evidence="2">The sequence shown here is derived from an EMBL/GenBank/DDBJ whole genome shotgun (WGS) entry which is preliminary data.</text>
</comment>
<feature type="region of interest" description="Disordered" evidence="1">
    <location>
        <begin position="126"/>
        <end position="155"/>
    </location>
</feature>
<dbReference type="AlphaFoldDB" id="A0A3M7E2T1"/>
<feature type="compositionally biased region" description="Low complexity" evidence="1">
    <location>
        <begin position="299"/>
        <end position="319"/>
    </location>
</feature>
<accession>A0A3M7E2T1</accession>
<evidence type="ECO:0000256" key="1">
    <source>
        <dbReference type="SAM" id="MobiDB-lite"/>
    </source>
</evidence>
<evidence type="ECO:0000313" key="3">
    <source>
        <dbReference type="Proteomes" id="UP000269539"/>
    </source>
</evidence>
<dbReference type="Proteomes" id="UP000269539">
    <property type="component" value="Unassembled WGS sequence"/>
</dbReference>
<name>A0A3M7E2T1_HORWE</name>
<organism evidence="2 3">
    <name type="scientific">Hortaea werneckii</name>
    <name type="common">Black yeast</name>
    <name type="synonym">Cladosporium werneckii</name>
    <dbReference type="NCBI Taxonomy" id="91943"/>
    <lineage>
        <taxon>Eukaryota</taxon>
        <taxon>Fungi</taxon>
        <taxon>Dikarya</taxon>
        <taxon>Ascomycota</taxon>
        <taxon>Pezizomycotina</taxon>
        <taxon>Dothideomycetes</taxon>
        <taxon>Dothideomycetidae</taxon>
        <taxon>Mycosphaerellales</taxon>
        <taxon>Teratosphaeriaceae</taxon>
        <taxon>Hortaea</taxon>
    </lineage>
</organism>
<reference evidence="2 3" key="1">
    <citation type="journal article" date="2018" name="BMC Genomics">
        <title>Genomic evidence for intraspecific hybridization in a clonal and extremely halotolerant yeast.</title>
        <authorList>
            <person name="Gostincar C."/>
            <person name="Stajich J.E."/>
            <person name="Zupancic J."/>
            <person name="Zalar P."/>
            <person name="Gunde-Cimerman N."/>
        </authorList>
    </citation>
    <scope>NUCLEOTIDE SEQUENCE [LARGE SCALE GENOMIC DNA]</scope>
    <source>
        <strain evidence="2 3">EXF-10513</strain>
    </source>
</reference>
<dbReference type="VEuPathDB" id="FungiDB:BTJ68_06599"/>
<feature type="compositionally biased region" description="Basic and acidic residues" evidence="1">
    <location>
        <begin position="136"/>
        <end position="151"/>
    </location>
</feature>
<feature type="compositionally biased region" description="Pro residues" evidence="1">
    <location>
        <begin position="256"/>
        <end position="272"/>
    </location>
</feature>
<dbReference type="EMBL" id="QWIO01001486">
    <property type="protein sequence ID" value="RMY70979.1"/>
    <property type="molecule type" value="Genomic_DNA"/>
</dbReference>